<dbReference type="CDD" id="cd03411">
    <property type="entry name" value="Ferrochelatase_N"/>
    <property type="match status" value="1"/>
</dbReference>
<dbReference type="InterPro" id="IPR033659">
    <property type="entry name" value="Ferrochelatase_N"/>
</dbReference>
<dbReference type="PROSITE" id="PS00534">
    <property type="entry name" value="FERROCHELATASE"/>
    <property type="match status" value="1"/>
</dbReference>
<comment type="function">
    <text evidence="8">Catalyzes the ferrous insertion into protoporphyrin IX.</text>
</comment>
<dbReference type="CDD" id="cd00419">
    <property type="entry name" value="Ferrochelatase_C"/>
    <property type="match status" value="1"/>
</dbReference>
<reference evidence="9" key="1">
    <citation type="submission" date="2014-07" db="EMBL/GenBank/DDBJ databases">
        <authorList>
            <person name="Martin A.A"/>
            <person name="De Silva N."/>
        </authorList>
    </citation>
    <scope>NUCLEOTIDE SEQUENCE</scope>
</reference>
<dbReference type="InterPro" id="IPR001015">
    <property type="entry name" value="Ferrochelatase"/>
</dbReference>
<evidence type="ECO:0000256" key="1">
    <source>
        <dbReference type="ARBA" id="ARBA00004943"/>
    </source>
</evidence>
<dbReference type="GO" id="GO:0006783">
    <property type="term" value="P:heme biosynthetic process"/>
    <property type="evidence" value="ECO:0007669"/>
    <property type="project" value="UniProtKB-UniRule"/>
</dbReference>
<dbReference type="PANTHER" id="PTHR11108">
    <property type="entry name" value="FERROCHELATASE"/>
    <property type="match status" value="1"/>
</dbReference>
<keyword evidence="8" id="KW-0999">Mitochondrion inner membrane</keyword>
<dbReference type="InterPro" id="IPR033644">
    <property type="entry name" value="Ferrochelatase_C"/>
</dbReference>
<name>A0A0K0G117_STRVS</name>
<comment type="subcellular location">
    <subcellularLocation>
        <location evidence="8">Mitochondrion inner membrane</location>
    </subcellularLocation>
</comment>
<comment type="similarity">
    <text evidence="2 8">Belongs to the ferrochelatase family.</text>
</comment>
<keyword evidence="5 8" id="KW-0456">Lyase</keyword>
<keyword evidence="8" id="KW-0472">Membrane</keyword>
<sequence>MSSNNNVKIQSYLVYLKSLVSNHVKLPVNINSIKRTSKTGIIIINTGTPKSYGYWDLRRYLEEFLTDQRVIEISKFIWYPILYLFILPIRPFKKRNCYKSIWNMEKDESPLLTLSRNQCDKIIENLSSKIKSPFIVDWAFRYGPHNIEERINVLVNEGCDKLVILPLFPHYSQATVGGACDEVYRTMLKLRYQPALRIVPPYYKIEKYIEVIGNSVLKKLTNDNIPLEVLIFSYHGIPLKYSQKGDPYGYQCHETTEYITNYIKNIIEKEPSKYNPLPYTMTSYSSRFGPLEWLKPYTDDVVTNLGKKGCKSLGIISPSFHTDCLETWEELRDELGELFIKLSNGGNFVFIDSLNDTKDSIDLLCQLIDSNNF</sequence>
<evidence type="ECO:0000256" key="4">
    <source>
        <dbReference type="ARBA" id="ARBA00023133"/>
    </source>
</evidence>
<evidence type="ECO:0000313" key="9">
    <source>
        <dbReference type="Proteomes" id="UP000035680"/>
    </source>
</evidence>
<dbReference type="SUPFAM" id="SSF53800">
    <property type="entry name" value="Chelatase"/>
    <property type="match status" value="1"/>
</dbReference>
<keyword evidence="3 8" id="KW-0408">Iron</keyword>
<evidence type="ECO:0000256" key="8">
    <source>
        <dbReference type="RuleBase" id="RU000607"/>
    </source>
</evidence>
<dbReference type="EC" id="4.98.1.1" evidence="8"/>
<keyword evidence="6 8" id="KW-0627">Porphyrin biosynthesis</keyword>
<dbReference type="UniPathway" id="UPA00252">
    <property type="reaction ID" value="UER00325"/>
</dbReference>
<evidence type="ECO:0000256" key="7">
    <source>
        <dbReference type="ARBA" id="ARBA00049915"/>
    </source>
</evidence>
<comment type="pathway">
    <text evidence="1 8">Porphyrin-containing compound metabolism; protoheme biosynthesis; protoheme from protoporphyrin-IX: step 1/1.</text>
</comment>
<dbReference type="STRING" id="75913.A0A0K0G117"/>
<dbReference type="NCBIfam" id="TIGR00109">
    <property type="entry name" value="hemH"/>
    <property type="match status" value="1"/>
</dbReference>
<dbReference type="InterPro" id="IPR019772">
    <property type="entry name" value="Ferrochelatase_AS"/>
</dbReference>
<comment type="catalytic activity">
    <reaction evidence="7">
        <text>heme b + 2 H(+) = protoporphyrin IX + Fe(2+)</text>
        <dbReference type="Rhea" id="RHEA:22584"/>
        <dbReference type="ChEBI" id="CHEBI:15378"/>
        <dbReference type="ChEBI" id="CHEBI:29033"/>
        <dbReference type="ChEBI" id="CHEBI:57306"/>
        <dbReference type="ChEBI" id="CHEBI:60344"/>
        <dbReference type="EC" id="4.98.1.1"/>
    </reaction>
    <physiologicalReaction direction="right-to-left" evidence="7">
        <dbReference type="Rhea" id="RHEA:22586"/>
    </physiologicalReaction>
</comment>
<accession>A0A0K0G117</accession>
<dbReference type="HAMAP" id="MF_00323">
    <property type="entry name" value="Ferrochelatase"/>
    <property type="match status" value="1"/>
</dbReference>
<dbReference type="PANTHER" id="PTHR11108:SF1">
    <property type="entry name" value="FERROCHELATASE, MITOCHONDRIAL"/>
    <property type="match status" value="1"/>
</dbReference>
<dbReference type="Gene3D" id="3.40.50.1400">
    <property type="match status" value="2"/>
</dbReference>
<evidence type="ECO:0000256" key="5">
    <source>
        <dbReference type="ARBA" id="ARBA00023239"/>
    </source>
</evidence>
<keyword evidence="8" id="KW-0496">Mitochondrion</keyword>
<evidence type="ECO:0000256" key="2">
    <source>
        <dbReference type="ARBA" id="ARBA00007718"/>
    </source>
</evidence>
<dbReference type="Proteomes" id="UP000035680">
    <property type="component" value="Unassembled WGS sequence"/>
</dbReference>
<keyword evidence="4 8" id="KW-0350">Heme biosynthesis</keyword>
<evidence type="ECO:0000256" key="3">
    <source>
        <dbReference type="ARBA" id="ARBA00023004"/>
    </source>
</evidence>
<dbReference type="WBParaSite" id="SVE_1840400.1">
    <property type="protein sequence ID" value="SVE_1840400.1"/>
    <property type="gene ID" value="SVE_1840400"/>
</dbReference>
<dbReference type="AlphaFoldDB" id="A0A0K0G117"/>
<dbReference type="GO" id="GO:0005743">
    <property type="term" value="C:mitochondrial inner membrane"/>
    <property type="evidence" value="ECO:0007669"/>
    <property type="project" value="UniProtKB-SubCell"/>
</dbReference>
<evidence type="ECO:0000256" key="6">
    <source>
        <dbReference type="ARBA" id="ARBA00023244"/>
    </source>
</evidence>
<protein>
    <recommendedName>
        <fullName evidence="8">Ferrochelatase</fullName>
        <ecNumber evidence="8">4.98.1.1</ecNumber>
    </recommendedName>
</protein>
<evidence type="ECO:0000313" key="10">
    <source>
        <dbReference type="WBParaSite" id="SVE_1840400.1"/>
    </source>
</evidence>
<dbReference type="Pfam" id="PF00762">
    <property type="entry name" value="Ferrochelatase"/>
    <property type="match status" value="1"/>
</dbReference>
<proteinExistence type="inferred from homology"/>
<reference evidence="10" key="2">
    <citation type="submission" date="2015-08" db="UniProtKB">
        <authorList>
            <consortium name="WormBaseParasite"/>
        </authorList>
    </citation>
    <scope>IDENTIFICATION</scope>
</reference>
<dbReference type="GO" id="GO:0004325">
    <property type="term" value="F:ferrochelatase activity"/>
    <property type="evidence" value="ECO:0007669"/>
    <property type="project" value="UniProtKB-UniRule"/>
</dbReference>
<organism evidence="9 10">
    <name type="scientific">Strongyloides venezuelensis</name>
    <name type="common">Threadworm</name>
    <dbReference type="NCBI Taxonomy" id="75913"/>
    <lineage>
        <taxon>Eukaryota</taxon>
        <taxon>Metazoa</taxon>
        <taxon>Ecdysozoa</taxon>
        <taxon>Nematoda</taxon>
        <taxon>Chromadorea</taxon>
        <taxon>Rhabditida</taxon>
        <taxon>Tylenchina</taxon>
        <taxon>Panagrolaimomorpha</taxon>
        <taxon>Strongyloidoidea</taxon>
        <taxon>Strongyloididae</taxon>
        <taxon>Strongyloides</taxon>
    </lineage>
</organism>
<keyword evidence="9" id="KW-1185">Reference proteome</keyword>